<protein>
    <submittedName>
        <fullName evidence="1">Uncharacterized protein</fullName>
    </submittedName>
</protein>
<name>A0A382GJQ2_9ZZZZ</name>
<reference evidence="1" key="1">
    <citation type="submission" date="2018-05" db="EMBL/GenBank/DDBJ databases">
        <authorList>
            <person name="Lanie J.A."/>
            <person name="Ng W.-L."/>
            <person name="Kazmierczak K.M."/>
            <person name="Andrzejewski T.M."/>
            <person name="Davidsen T.M."/>
            <person name="Wayne K.J."/>
            <person name="Tettelin H."/>
            <person name="Glass J.I."/>
            <person name="Rusch D."/>
            <person name="Podicherti R."/>
            <person name="Tsui H.-C.T."/>
            <person name="Winkler M.E."/>
        </authorList>
    </citation>
    <scope>NUCLEOTIDE SEQUENCE</scope>
</reference>
<gene>
    <name evidence="1" type="ORF">METZ01_LOCUS227255</name>
</gene>
<evidence type="ECO:0000313" key="1">
    <source>
        <dbReference type="EMBL" id="SVB74401.1"/>
    </source>
</evidence>
<accession>A0A382GJQ2</accession>
<dbReference type="EMBL" id="UINC01055477">
    <property type="protein sequence ID" value="SVB74401.1"/>
    <property type="molecule type" value="Genomic_DNA"/>
</dbReference>
<proteinExistence type="predicted"/>
<organism evidence="1">
    <name type="scientific">marine metagenome</name>
    <dbReference type="NCBI Taxonomy" id="408172"/>
    <lineage>
        <taxon>unclassified sequences</taxon>
        <taxon>metagenomes</taxon>
        <taxon>ecological metagenomes</taxon>
    </lineage>
</organism>
<dbReference type="AlphaFoldDB" id="A0A382GJQ2"/>
<sequence>MKKVCINSDKISTSRSSAFAEVQISPNI</sequence>